<evidence type="ECO:0000313" key="4">
    <source>
        <dbReference type="Proteomes" id="UP000483293"/>
    </source>
</evidence>
<name>A0A6L9SXU6_9BIFI</name>
<dbReference type="Proteomes" id="UP000483293">
    <property type="component" value="Unassembled WGS sequence"/>
</dbReference>
<feature type="region of interest" description="Disordered" evidence="1">
    <location>
        <begin position="240"/>
        <end position="259"/>
    </location>
</feature>
<sequence length="298" mass="30253">MGAAAPSRLAPRLVASAAAVAMALSLAGCTAPHLESLNADASKPGTCESAYLSASAGSGAAAASSPLMMRYLAARTAADAWITVASSCTSRFAEGAMRSAQASYRAQTLGTRLGAPDTPTPSSVDYGEVVHLDVDRDALDAMSLAEDRAGFGLEVLAARGVANATLSASDNHKTAAQRLFSLSGSDKDPRRKVYAVDRLIAHPDVIADPATGVTANTVAVIEMNCARAYLDALGGDEDADADAAGGSAASDDAVTGSSPTKAVAASTKSLDWLARMASARAWHAMELGYPTADALLFD</sequence>
<gene>
    <name evidence="3" type="ORF">GFD21_09345</name>
</gene>
<evidence type="ECO:0000256" key="1">
    <source>
        <dbReference type="SAM" id="MobiDB-lite"/>
    </source>
</evidence>
<protein>
    <recommendedName>
        <fullName evidence="5">Lipoprotein</fullName>
    </recommendedName>
</protein>
<comment type="caution">
    <text evidence="3">The sequence shown here is derived from an EMBL/GenBank/DDBJ whole genome shotgun (WGS) entry which is preliminary data.</text>
</comment>
<proteinExistence type="predicted"/>
<feature type="signal peptide" evidence="2">
    <location>
        <begin position="1"/>
        <end position="27"/>
    </location>
</feature>
<dbReference type="EMBL" id="WHZV01000009">
    <property type="protein sequence ID" value="NEG55951.1"/>
    <property type="molecule type" value="Genomic_DNA"/>
</dbReference>
<keyword evidence="2" id="KW-0732">Signal</keyword>
<evidence type="ECO:0000256" key="2">
    <source>
        <dbReference type="SAM" id="SignalP"/>
    </source>
</evidence>
<organism evidence="3 4">
    <name type="scientific">Bifidobacterium platyrrhinorum</name>
    <dbReference type="NCBI Taxonomy" id="2661628"/>
    <lineage>
        <taxon>Bacteria</taxon>
        <taxon>Bacillati</taxon>
        <taxon>Actinomycetota</taxon>
        <taxon>Actinomycetes</taxon>
        <taxon>Bifidobacteriales</taxon>
        <taxon>Bifidobacteriaceae</taxon>
        <taxon>Bifidobacterium</taxon>
    </lineage>
</organism>
<accession>A0A6L9SXU6</accession>
<evidence type="ECO:0000313" key="3">
    <source>
        <dbReference type="EMBL" id="NEG55951.1"/>
    </source>
</evidence>
<reference evidence="3 4" key="1">
    <citation type="submission" date="2019-10" db="EMBL/GenBank/DDBJ databases">
        <title>Bifidobacterium from non-human primates.</title>
        <authorList>
            <person name="Modesto M."/>
        </authorList>
    </citation>
    <scope>NUCLEOTIDE SEQUENCE [LARGE SCALE GENOMIC DNA]</scope>
    <source>
        <strain evidence="3 4">SMA15</strain>
    </source>
</reference>
<dbReference type="RefSeq" id="WP_163197714.1">
    <property type="nucleotide sequence ID" value="NZ_WHZV01000009.1"/>
</dbReference>
<dbReference type="AlphaFoldDB" id="A0A6L9SXU6"/>
<evidence type="ECO:0008006" key="5">
    <source>
        <dbReference type="Google" id="ProtNLM"/>
    </source>
</evidence>
<feature type="compositionally biased region" description="Low complexity" evidence="1">
    <location>
        <begin position="242"/>
        <end position="253"/>
    </location>
</feature>
<feature type="chain" id="PRO_5038818530" description="Lipoprotein" evidence="2">
    <location>
        <begin position="28"/>
        <end position="298"/>
    </location>
</feature>
<keyword evidence="4" id="KW-1185">Reference proteome</keyword>